<dbReference type="Pfam" id="PF05368">
    <property type="entry name" value="NmrA"/>
    <property type="match status" value="1"/>
</dbReference>
<feature type="compositionally biased region" description="Acidic residues" evidence="1">
    <location>
        <begin position="403"/>
        <end position="424"/>
    </location>
</feature>
<name>A0A0E9NQF1_SAICN</name>
<keyword evidence="4" id="KW-1185">Reference proteome</keyword>
<proteinExistence type="predicted"/>
<organism evidence="3 4">
    <name type="scientific">Saitoella complicata (strain BCRC 22490 / CBS 7301 / JCM 7358 / NBRC 10748 / NRRL Y-17804)</name>
    <dbReference type="NCBI Taxonomy" id="698492"/>
    <lineage>
        <taxon>Eukaryota</taxon>
        <taxon>Fungi</taxon>
        <taxon>Dikarya</taxon>
        <taxon>Ascomycota</taxon>
        <taxon>Taphrinomycotina</taxon>
        <taxon>Taphrinomycotina incertae sedis</taxon>
        <taxon>Saitoella</taxon>
    </lineage>
</organism>
<evidence type="ECO:0000313" key="4">
    <source>
        <dbReference type="Proteomes" id="UP000033140"/>
    </source>
</evidence>
<reference evidence="3 4" key="1">
    <citation type="journal article" date="2011" name="J. Gen. Appl. Microbiol.">
        <title>Draft genome sequencing of the enigmatic yeast Saitoella complicata.</title>
        <authorList>
            <person name="Nishida H."/>
            <person name="Hamamoto M."/>
            <person name="Sugiyama J."/>
        </authorList>
    </citation>
    <scope>NUCLEOTIDE SEQUENCE [LARGE SCALE GENOMIC DNA]</scope>
    <source>
        <strain evidence="3 4">NRRL Y-17804</strain>
    </source>
</reference>
<feature type="compositionally biased region" description="Basic and acidic residues" evidence="1">
    <location>
        <begin position="392"/>
        <end position="402"/>
    </location>
</feature>
<accession>A0A0E9NQF1</accession>
<dbReference type="Proteomes" id="UP000033140">
    <property type="component" value="Unassembled WGS sequence"/>
</dbReference>
<evidence type="ECO:0000313" key="3">
    <source>
        <dbReference type="EMBL" id="GAO51896.1"/>
    </source>
</evidence>
<reference evidence="3 4" key="2">
    <citation type="journal article" date="2014" name="J. Gen. Appl. Microbiol.">
        <title>The early diverging ascomycetous budding yeast Saitoella complicata has three histone deacetylases belonging to the Clr6, Hos2, and Rpd3 lineages.</title>
        <authorList>
            <person name="Nishida H."/>
            <person name="Matsumoto T."/>
            <person name="Kondo S."/>
            <person name="Hamamoto M."/>
            <person name="Yoshikawa H."/>
        </authorList>
    </citation>
    <scope>NUCLEOTIDE SEQUENCE [LARGE SCALE GENOMIC DNA]</scope>
    <source>
        <strain evidence="3 4">NRRL Y-17804</strain>
    </source>
</reference>
<dbReference type="Gene3D" id="3.40.50.720">
    <property type="entry name" value="NAD(P)-binding Rossmann-like Domain"/>
    <property type="match status" value="1"/>
</dbReference>
<dbReference type="PANTHER" id="PTHR43162">
    <property type="match status" value="1"/>
</dbReference>
<comment type="caution">
    <text evidence="3">The sequence shown here is derived from an EMBL/GenBank/DDBJ whole genome shotgun (WGS) entry which is preliminary data.</text>
</comment>
<gene>
    <name evidence="3" type="ORF">G7K_5984-t1</name>
</gene>
<feature type="domain" description="NmrA-like" evidence="2">
    <location>
        <begin position="57"/>
        <end position="313"/>
    </location>
</feature>
<dbReference type="AlphaFoldDB" id="A0A0E9NQF1"/>
<sequence>MSSTVETYVITLPFREWIALHHKPLPGLVAIPIIPANGCNCSKMPNEDDYKSSPRNLLITSADGQTGHLLAELLLDPDSADDFHAQFTSLTCLTLDPSKCSDLEEAGAKIVEHVPGDKEGLVQAMKEGNIDTVVIIPPAKENKMELFTETVEAAVEAGTVVNTILLSSAGIDYADPKKHPRLTEFKEMEHMLMRRGKMNPDSETGNSPCIVRAGFYAENLLLYTKTSPELPLPVSENRAFAPLALGDLSLLLAHIAVGRGPNGLSDQHRGQLIIMTGPAMQTPTELAKTASEHAGKRITYTQSTPAEAKKLLENDTSLDEAEIEYLLEYWDLVEGCFTGYISTHAFHDITGESPQEMGEWWEIYGGEFGEGGKGQPERKRRRTTKGKGQAAKPKEEPKKKEEEVDLTEDVDDEDDEDDEAEFEPDAAVMQGAADDDVEGDVEEEDEIVADADDDDEEEEEEEEPKPKGTKRKSNNPTGKNAKSAPAKEAQREAGRKGGKASASSRGKKR</sequence>
<dbReference type="STRING" id="698492.A0A0E9NQF1"/>
<feature type="region of interest" description="Disordered" evidence="1">
    <location>
        <begin position="367"/>
        <end position="509"/>
    </location>
</feature>
<dbReference type="Gene3D" id="3.90.25.10">
    <property type="entry name" value="UDP-galactose 4-epimerase, domain 1"/>
    <property type="match status" value="1"/>
</dbReference>
<dbReference type="OMA" id="GADTMCL"/>
<dbReference type="InterPro" id="IPR036291">
    <property type="entry name" value="NAD(P)-bd_dom_sf"/>
</dbReference>
<dbReference type="EMBL" id="BACD03000055">
    <property type="protein sequence ID" value="GAO51896.1"/>
    <property type="molecule type" value="Genomic_DNA"/>
</dbReference>
<dbReference type="InterPro" id="IPR051604">
    <property type="entry name" value="Ergot_Alk_Oxidoreductase"/>
</dbReference>
<dbReference type="InterPro" id="IPR008030">
    <property type="entry name" value="NmrA-like"/>
</dbReference>
<dbReference type="PANTHER" id="PTHR43162:SF1">
    <property type="entry name" value="PRESTALK A DIFFERENTIATION PROTEIN A"/>
    <property type="match status" value="1"/>
</dbReference>
<evidence type="ECO:0000256" key="1">
    <source>
        <dbReference type="SAM" id="MobiDB-lite"/>
    </source>
</evidence>
<evidence type="ECO:0000259" key="2">
    <source>
        <dbReference type="Pfam" id="PF05368"/>
    </source>
</evidence>
<reference evidence="3 4" key="3">
    <citation type="journal article" date="2015" name="Genome Announc.">
        <title>Draft Genome Sequence of the Archiascomycetous Yeast Saitoella complicata.</title>
        <authorList>
            <person name="Yamauchi K."/>
            <person name="Kondo S."/>
            <person name="Hamamoto M."/>
            <person name="Takahashi Y."/>
            <person name="Ogura Y."/>
            <person name="Hayashi T."/>
            <person name="Nishida H."/>
        </authorList>
    </citation>
    <scope>NUCLEOTIDE SEQUENCE [LARGE SCALE GENOMIC DNA]</scope>
    <source>
        <strain evidence="3 4">NRRL Y-17804</strain>
    </source>
</reference>
<feature type="compositionally biased region" description="Acidic residues" evidence="1">
    <location>
        <begin position="433"/>
        <end position="463"/>
    </location>
</feature>
<dbReference type="SUPFAM" id="SSF51735">
    <property type="entry name" value="NAD(P)-binding Rossmann-fold domains"/>
    <property type="match status" value="1"/>
</dbReference>
<protein>
    <recommendedName>
        <fullName evidence="2">NmrA-like domain-containing protein</fullName>
    </recommendedName>
</protein>